<proteinExistence type="predicted"/>
<keyword evidence="1" id="KW-0812">Transmembrane</keyword>
<dbReference type="GeneID" id="19485072"/>
<evidence type="ECO:0000256" key="1">
    <source>
        <dbReference type="SAM" id="Phobius"/>
    </source>
</evidence>
<sequence>MFNDMHFTVQYSIVAAVVMNILFGYLIAKAKSFKNVLEALALWWSVVIVLVVWLYKTYQVVYG</sequence>
<keyword evidence="1" id="KW-1133">Transmembrane helix</keyword>
<protein>
    <submittedName>
        <fullName evidence="2">Uncharacterized protein</fullName>
    </submittedName>
</protein>
<dbReference type="KEGG" id="vg:19485072"/>
<evidence type="ECO:0000313" key="2">
    <source>
        <dbReference type="EMBL" id="AHY25435.1"/>
    </source>
</evidence>
<dbReference type="Proteomes" id="UP000024445">
    <property type="component" value="Segment"/>
</dbReference>
<dbReference type="EMBL" id="KJ025957">
    <property type="protein sequence ID" value="AHY25435.1"/>
    <property type="molecule type" value="Genomic_DNA"/>
</dbReference>
<feature type="transmembrane region" description="Helical" evidence="1">
    <location>
        <begin position="35"/>
        <end position="55"/>
    </location>
</feature>
<organism evidence="2 3">
    <name type="scientific">Serratia phage PS2</name>
    <dbReference type="NCBI Taxonomy" id="1481112"/>
    <lineage>
        <taxon>Viruses</taxon>
        <taxon>Duplodnaviria</taxon>
        <taxon>Heunggongvirae</taxon>
        <taxon>Uroviricota</taxon>
        <taxon>Caudoviricetes</taxon>
        <taxon>Muldoonvirus</taxon>
        <taxon>Muldoonvirus PS2</taxon>
    </lineage>
</organism>
<keyword evidence="1" id="KW-0472">Membrane</keyword>
<feature type="transmembrane region" description="Helical" evidence="1">
    <location>
        <begin position="6"/>
        <end position="28"/>
    </location>
</feature>
<accession>A0A023W588</accession>
<evidence type="ECO:0000313" key="3">
    <source>
        <dbReference type="Proteomes" id="UP000024445"/>
    </source>
</evidence>
<reference evidence="2 3" key="1">
    <citation type="submission" date="2014-01" db="EMBL/GenBank/DDBJ databases">
        <authorList>
            <person name="Zhang G."/>
            <person name="Jin J."/>
            <person name="Li Z.J."/>
            <person name="Wang S.W."/>
            <person name="Chen S.J."/>
            <person name="Wang S.M."/>
            <person name="Wang X.T."/>
            <person name="Li Y.H."/>
            <person name="Wang J."/>
            <person name="Yang C.K."/>
            <person name="Wang L."/>
        </authorList>
    </citation>
    <scope>NUCLEOTIDE SEQUENCE [LARGE SCALE GENOMIC DNA]</scope>
</reference>
<gene>
    <name evidence="2" type="ORF">PS2_193</name>
</gene>
<dbReference type="RefSeq" id="YP_009030240.1">
    <property type="nucleotide sequence ID" value="NC_024121.1"/>
</dbReference>
<keyword evidence="3" id="KW-1185">Reference proteome</keyword>
<name>A0A023W588_9CAUD</name>